<dbReference type="PROSITE" id="PS50949">
    <property type="entry name" value="HTH_GNTR"/>
    <property type="match status" value="1"/>
</dbReference>
<organism evidence="5 6">
    <name type="scientific">Oceanospirillum linum</name>
    <dbReference type="NCBI Taxonomy" id="966"/>
    <lineage>
        <taxon>Bacteria</taxon>
        <taxon>Pseudomonadati</taxon>
        <taxon>Pseudomonadota</taxon>
        <taxon>Gammaproteobacteria</taxon>
        <taxon>Oceanospirillales</taxon>
        <taxon>Oceanospirillaceae</taxon>
        <taxon>Oceanospirillum</taxon>
    </lineage>
</organism>
<dbReference type="InterPro" id="IPR000524">
    <property type="entry name" value="Tscrpt_reg_HTH_GntR"/>
</dbReference>
<dbReference type="InterPro" id="IPR008920">
    <property type="entry name" value="TF_FadR/GntR_C"/>
</dbReference>
<dbReference type="STRING" id="966.BTA35_0206695"/>
<dbReference type="GO" id="GO:0003700">
    <property type="term" value="F:DNA-binding transcription factor activity"/>
    <property type="evidence" value="ECO:0007669"/>
    <property type="project" value="InterPro"/>
</dbReference>
<keyword evidence="2" id="KW-0238">DNA-binding</keyword>
<dbReference type="CDD" id="cd07377">
    <property type="entry name" value="WHTH_GntR"/>
    <property type="match status" value="1"/>
</dbReference>
<keyword evidence="1" id="KW-0805">Transcription regulation</keyword>
<proteinExistence type="predicted"/>
<evidence type="ECO:0000256" key="1">
    <source>
        <dbReference type="ARBA" id="ARBA00023015"/>
    </source>
</evidence>
<sequence length="227" mass="25824">MAQKRAVVRQSLPDVIVADLRKRILSGNLVEGELIRQELLADEYDVSRMPIREALKRLDAEGLVVFQNNRGATVTKHTLEEIAEIFDVRMLLEVDLFRRSIPNMTEQDFAECEEILDAMHTSYASGQVAEWGPLNEEYHSKLYEASGRELTKALLERVSLQSNRYVGMHIDELNKSDNAEKDHQALLDLARKGQVDEAAEKLRSHIENTKLQMLELIAAKRATEDAP</sequence>
<accession>A0A1T1HCX2</accession>
<dbReference type="GO" id="GO:0003677">
    <property type="term" value="F:DNA binding"/>
    <property type="evidence" value="ECO:0007669"/>
    <property type="project" value="UniProtKB-KW"/>
</dbReference>
<reference evidence="5" key="1">
    <citation type="submission" date="2017-02" db="EMBL/GenBank/DDBJ databases">
        <title>Draft Genome Sequence of the Salt Water Bacterium Oceanospirillum linum ATCC 11336.</title>
        <authorList>
            <person name="Trachtenberg A.M."/>
            <person name="Carney J.G."/>
            <person name="Linnane J.D."/>
            <person name="Rheaume B.A."/>
            <person name="Pitts N.L."/>
            <person name="Mykles D.L."/>
            <person name="Maclea K.S."/>
        </authorList>
    </citation>
    <scope>NUCLEOTIDE SEQUENCE [LARGE SCALE GENOMIC DNA]</scope>
    <source>
        <strain evidence="5">ATCC 11336</strain>
    </source>
</reference>
<dbReference type="PANTHER" id="PTHR43537:SF41">
    <property type="entry name" value="TRANSCRIPTIONAL REGULATORY PROTEIN"/>
    <property type="match status" value="1"/>
</dbReference>
<keyword evidence="6" id="KW-1185">Reference proteome</keyword>
<protein>
    <submittedName>
        <fullName evidence="5">GntR family transcriptional regulator</fullName>
    </submittedName>
</protein>
<dbReference type="AlphaFoldDB" id="A0A1T1HCX2"/>
<dbReference type="SMART" id="SM00345">
    <property type="entry name" value="HTH_GNTR"/>
    <property type="match status" value="1"/>
</dbReference>
<dbReference type="PRINTS" id="PR00035">
    <property type="entry name" value="HTHGNTR"/>
</dbReference>
<evidence type="ECO:0000256" key="2">
    <source>
        <dbReference type="ARBA" id="ARBA00023125"/>
    </source>
</evidence>
<comment type="caution">
    <text evidence="5">The sequence shown here is derived from an EMBL/GenBank/DDBJ whole genome shotgun (WGS) entry which is preliminary data.</text>
</comment>
<dbReference type="Gene3D" id="1.10.10.10">
    <property type="entry name" value="Winged helix-like DNA-binding domain superfamily/Winged helix DNA-binding domain"/>
    <property type="match status" value="1"/>
</dbReference>
<dbReference type="InterPro" id="IPR011711">
    <property type="entry name" value="GntR_C"/>
</dbReference>
<dbReference type="PANTHER" id="PTHR43537">
    <property type="entry name" value="TRANSCRIPTIONAL REGULATOR, GNTR FAMILY"/>
    <property type="match status" value="1"/>
</dbReference>
<dbReference type="SMART" id="SM00895">
    <property type="entry name" value="FCD"/>
    <property type="match status" value="1"/>
</dbReference>
<evidence type="ECO:0000313" key="5">
    <source>
        <dbReference type="EMBL" id="OOV87701.1"/>
    </source>
</evidence>
<evidence type="ECO:0000259" key="4">
    <source>
        <dbReference type="PROSITE" id="PS50949"/>
    </source>
</evidence>
<dbReference type="EMBL" id="MTSD02000002">
    <property type="protein sequence ID" value="OOV87701.1"/>
    <property type="molecule type" value="Genomic_DNA"/>
</dbReference>
<dbReference type="Pfam" id="PF07729">
    <property type="entry name" value="FCD"/>
    <property type="match status" value="1"/>
</dbReference>
<dbReference type="RefSeq" id="WP_078319042.1">
    <property type="nucleotide sequence ID" value="NZ_FXTS01000002.1"/>
</dbReference>
<dbReference type="Pfam" id="PF00392">
    <property type="entry name" value="GntR"/>
    <property type="match status" value="1"/>
</dbReference>
<evidence type="ECO:0000313" key="6">
    <source>
        <dbReference type="Proteomes" id="UP000190064"/>
    </source>
</evidence>
<dbReference type="Proteomes" id="UP000190064">
    <property type="component" value="Unassembled WGS sequence"/>
</dbReference>
<dbReference type="Gene3D" id="1.20.120.530">
    <property type="entry name" value="GntR ligand-binding domain-like"/>
    <property type="match status" value="1"/>
</dbReference>
<feature type="domain" description="HTH gntR-type" evidence="4">
    <location>
        <begin position="10"/>
        <end position="77"/>
    </location>
</feature>
<dbReference type="InterPro" id="IPR036390">
    <property type="entry name" value="WH_DNA-bd_sf"/>
</dbReference>
<dbReference type="SUPFAM" id="SSF48008">
    <property type="entry name" value="GntR ligand-binding domain-like"/>
    <property type="match status" value="1"/>
</dbReference>
<gene>
    <name evidence="5" type="ORF">BTA35_0206695</name>
</gene>
<dbReference type="SUPFAM" id="SSF46785">
    <property type="entry name" value="Winged helix' DNA-binding domain"/>
    <property type="match status" value="1"/>
</dbReference>
<name>A0A1T1HCX2_OCELI</name>
<dbReference type="InterPro" id="IPR036388">
    <property type="entry name" value="WH-like_DNA-bd_sf"/>
</dbReference>
<evidence type="ECO:0000256" key="3">
    <source>
        <dbReference type="ARBA" id="ARBA00023163"/>
    </source>
</evidence>
<keyword evidence="3" id="KW-0804">Transcription</keyword>